<organism evidence="3 4">
    <name type="scientific">Viridibacillus arvi</name>
    <dbReference type="NCBI Taxonomy" id="263475"/>
    <lineage>
        <taxon>Bacteria</taxon>
        <taxon>Bacillati</taxon>
        <taxon>Bacillota</taxon>
        <taxon>Bacilli</taxon>
        <taxon>Bacillales</taxon>
        <taxon>Caryophanaceae</taxon>
        <taxon>Viridibacillus</taxon>
    </lineage>
</organism>
<evidence type="ECO:0000313" key="3">
    <source>
        <dbReference type="EMBL" id="KOO48256.1"/>
    </source>
</evidence>
<evidence type="ECO:0000256" key="2">
    <source>
        <dbReference type="RuleBase" id="RU363015"/>
    </source>
</evidence>
<comment type="similarity">
    <text evidence="1 2">Belongs to the LOG family.</text>
</comment>
<dbReference type="Gene3D" id="3.40.50.450">
    <property type="match status" value="1"/>
</dbReference>
<dbReference type="InterPro" id="IPR031100">
    <property type="entry name" value="LOG_fam"/>
</dbReference>
<dbReference type="AlphaFoldDB" id="A0A0M0LB17"/>
<protein>
    <recommendedName>
        <fullName evidence="2">Cytokinin riboside 5'-monophosphate phosphoribohydrolase</fullName>
        <ecNumber evidence="2">3.2.2.n1</ecNumber>
    </recommendedName>
</protein>
<dbReference type="GO" id="GO:0016799">
    <property type="term" value="F:hydrolase activity, hydrolyzing N-glycosyl compounds"/>
    <property type="evidence" value="ECO:0007669"/>
    <property type="project" value="TreeGrafter"/>
</dbReference>
<comment type="caution">
    <text evidence="3">The sequence shown here is derived from an EMBL/GenBank/DDBJ whole genome shotgun (WGS) entry which is preliminary data.</text>
</comment>
<dbReference type="InterPro" id="IPR005269">
    <property type="entry name" value="LOG"/>
</dbReference>
<dbReference type="EMBL" id="LILB01000007">
    <property type="protein sequence ID" value="KOO48256.1"/>
    <property type="molecule type" value="Genomic_DNA"/>
</dbReference>
<evidence type="ECO:0000256" key="1">
    <source>
        <dbReference type="ARBA" id="ARBA00006763"/>
    </source>
</evidence>
<dbReference type="GeneID" id="301137940"/>
<keyword evidence="4" id="KW-1185">Reference proteome</keyword>
<keyword evidence="2" id="KW-0203">Cytokinin biosynthesis</keyword>
<proteinExistence type="inferred from homology"/>
<dbReference type="EC" id="3.2.2.n1" evidence="2"/>
<dbReference type="Proteomes" id="UP000036867">
    <property type="component" value="Unassembled WGS sequence"/>
</dbReference>
<dbReference type="GO" id="GO:0005829">
    <property type="term" value="C:cytosol"/>
    <property type="evidence" value="ECO:0007669"/>
    <property type="project" value="TreeGrafter"/>
</dbReference>
<accession>A0A0M0LB17</accession>
<keyword evidence="2" id="KW-0378">Hydrolase</keyword>
<dbReference type="PATRIC" id="fig|263475.3.peg.2385"/>
<dbReference type="PANTHER" id="PTHR31223">
    <property type="entry name" value="LOG FAMILY PROTEIN YJL055W"/>
    <property type="match status" value="1"/>
</dbReference>
<dbReference type="STRING" id="263475.AMD00_17750"/>
<dbReference type="RefSeq" id="WP_211258670.1">
    <property type="nucleotide sequence ID" value="NZ_LILB01000007.1"/>
</dbReference>
<dbReference type="SUPFAM" id="SSF102405">
    <property type="entry name" value="MCP/YpsA-like"/>
    <property type="match status" value="1"/>
</dbReference>
<dbReference type="GO" id="GO:0009691">
    <property type="term" value="P:cytokinin biosynthetic process"/>
    <property type="evidence" value="ECO:0007669"/>
    <property type="project" value="UniProtKB-UniRule"/>
</dbReference>
<reference evidence="4" key="1">
    <citation type="submission" date="2015-08" db="EMBL/GenBank/DDBJ databases">
        <title>Fjat-10028 dsm 16317.</title>
        <authorList>
            <person name="Liu B."/>
            <person name="Wang J."/>
            <person name="Zhu Y."/>
            <person name="Liu G."/>
            <person name="Chen Q."/>
            <person name="Chen Z."/>
            <person name="Lan J."/>
            <person name="Che J."/>
            <person name="Ge C."/>
            <person name="Shi H."/>
            <person name="Pan Z."/>
            <person name="Liu X."/>
        </authorList>
    </citation>
    <scope>NUCLEOTIDE SEQUENCE [LARGE SCALE GENOMIC DNA]</scope>
    <source>
        <strain evidence="4">DSM 16317</strain>
    </source>
</reference>
<sequence>MRVGIYCGSKVGANPIYAEKAMELGRFLAMHGVGVVYGGSKVGLMGKVADVVLANGGEVIGVMPTFLEWKEVTHQGLSKLVFVDTMYERKAKMIELADAFIALPGGAGTMDEFFDVLTLSQVGQHTKAVCLYNINHYYDFLKAHLQHTVDEGFMLKSQQGQIGVVSSPEELLLFIN</sequence>
<dbReference type="NCBIfam" id="TIGR00730">
    <property type="entry name" value="Rossman fold protein, TIGR00730 family"/>
    <property type="match status" value="1"/>
</dbReference>
<dbReference type="Pfam" id="PF03641">
    <property type="entry name" value="Lysine_decarbox"/>
    <property type="match status" value="1"/>
</dbReference>
<name>A0A0M0LB17_9BACL</name>
<gene>
    <name evidence="3" type="ORF">AMD00_17750</name>
</gene>
<evidence type="ECO:0000313" key="4">
    <source>
        <dbReference type="Proteomes" id="UP000036867"/>
    </source>
</evidence>
<dbReference type="PANTHER" id="PTHR31223:SF70">
    <property type="entry name" value="LOG FAMILY PROTEIN YJL055W"/>
    <property type="match status" value="1"/>
</dbReference>